<keyword evidence="2" id="KW-0808">Transferase</keyword>
<dbReference type="Pfam" id="PF00583">
    <property type="entry name" value="Acetyltransf_1"/>
    <property type="match status" value="1"/>
</dbReference>
<dbReference type="PROSITE" id="PS51186">
    <property type="entry name" value="GNAT"/>
    <property type="match status" value="1"/>
</dbReference>
<comment type="caution">
    <text evidence="2">The sequence shown here is derived from an EMBL/GenBank/DDBJ whole genome shotgun (WGS) entry which is preliminary data.</text>
</comment>
<organism evidence="2 3">
    <name type="scientific">Lentilactobacillus raoultii</name>
    <dbReference type="NCBI Taxonomy" id="1987503"/>
    <lineage>
        <taxon>Bacteria</taxon>
        <taxon>Bacillati</taxon>
        <taxon>Bacillota</taxon>
        <taxon>Bacilli</taxon>
        <taxon>Lactobacillales</taxon>
        <taxon>Lactobacillaceae</taxon>
        <taxon>Lentilactobacillus</taxon>
    </lineage>
</organism>
<dbReference type="EC" id="2.3.-.-" evidence="2"/>
<dbReference type="InterPro" id="IPR000182">
    <property type="entry name" value="GNAT_dom"/>
</dbReference>
<evidence type="ECO:0000313" key="3">
    <source>
        <dbReference type="Proteomes" id="UP001597156"/>
    </source>
</evidence>
<keyword evidence="2" id="KW-0012">Acyltransferase</keyword>
<reference evidence="3" key="1">
    <citation type="journal article" date="2019" name="Int. J. Syst. Evol. Microbiol.">
        <title>The Global Catalogue of Microorganisms (GCM) 10K type strain sequencing project: providing services to taxonomists for standard genome sequencing and annotation.</title>
        <authorList>
            <consortium name="The Broad Institute Genomics Platform"/>
            <consortium name="The Broad Institute Genome Sequencing Center for Infectious Disease"/>
            <person name="Wu L."/>
            <person name="Ma J."/>
        </authorList>
    </citation>
    <scope>NUCLEOTIDE SEQUENCE [LARGE SCALE GENOMIC DNA]</scope>
    <source>
        <strain evidence="3">CCUG 71848</strain>
    </source>
</reference>
<dbReference type="Gene3D" id="3.40.630.30">
    <property type="match status" value="1"/>
</dbReference>
<proteinExistence type="predicted"/>
<dbReference type="CDD" id="cd04301">
    <property type="entry name" value="NAT_SF"/>
    <property type="match status" value="1"/>
</dbReference>
<accession>A0ABW3PET1</accession>
<name>A0ABW3PET1_9LACO</name>
<sequence length="147" mass="17013">MDIKVLNQATIEEPAWLAIQHQIESFDWGGAKFIAKKMLGPMTPQERLIVAVEKKRIIGVCAIVEKDIADIPETPFISTVYVMPDYRNMHVGTQMVNRALEVARGLQFGEVYIISRLSDYYEQIGFELVRMIKDFMGREMKLYRKQI</sequence>
<gene>
    <name evidence="2" type="ORF">ACFQ22_02285</name>
</gene>
<keyword evidence="3" id="KW-1185">Reference proteome</keyword>
<dbReference type="SUPFAM" id="SSF55729">
    <property type="entry name" value="Acyl-CoA N-acyltransferases (Nat)"/>
    <property type="match status" value="1"/>
</dbReference>
<dbReference type="EMBL" id="JBHTLH010000005">
    <property type="protein sequence ID" value="MFD1124192.1"/>
    <property type="molecule type" value="Genomic_DNA"/>
</dbReference>
<evidence type="ECO:0000313" key="2">
    <source>
        <dbReference type="EMBL" id="MFD1124192.1"/>
    </source>
</evidence>
<protein>
    <submittedName>
        <fullName evidence="2">GNAT family N-acetyltransferase</fullName>
        <ecNumber evidence="2">2.3.-.-</ecNumber>
    </submittedName>
</protein>
<dbReference type="RefSeq" id="WP_121977793.1">
    <property type="nucleotide sequence ID" value="NZ_JBHTLH010000005.1"/>
</dbReference>
<dbReference type="Proteomes" id="UP001597156">
    <property type="component" value="Unassembled WGS sequence"/>
</dbReference>
<dbReference type="GO" id="GO:0016746">
    <property type="term" value="F:acyltransferase activity"/>
    <property type="evidence" value="ECO:0007669"/>
    <property type="project" value="UniProtKB-KW"/>
</dbReference>
<evidence type="ECO:0000259" key="1">
    <source>
        <dbReference type="PROSITE" id="PS51186"/>
    </source>
</evidence>
<feature type="domain" description="N-acetyltransferase" evidence="1">
    <location>
        <begin position="1"/>
        <end position="145"/>
    </location>
</feature>
<dbReference type="InterPro" id="IPR016181">
    <property type="entry name" value="Acyl_CoA_acyltransferase"/>
</dbReference>